<dbReference type="PANTHER" id="PTHR47953">
    <property type="entry name" value="OS08G0105600 PROTEIN"/>
    <property type="match status" value="1"/>
</dbReference>
<evidence type="ECO:0008006" key="16">
    <source>
        <dbReference type="Google" id="ProtNLM"/>
    </source>
</evidence>
<keyword evidence="7 13" id="KW-1133">Transmembrane helix</keyword>
<evidence type="ECO:0000256" key="3">
    <source>
        <dbReference type="ARBA" id="ARBA00010617"/>
    </source>
</evidence>
<keyword evidence="15" id="KW-1185">Reference proteome</keyword>
<proteinExistence type="inferred from homology"/>
<comment type="cofactor">
    <cofactor evidence="1">
        <name>heme</name>
        <dbReference type="ChEBI" id="CHEBI:30413"/>
    </cofactor>
</comment>
<organism evidence="14 15">
    <name type="scientific">Heracleum sosnowskyi</name>
    <dbReference type="NCBI Taxonomy" id="360622"/>
    <lineage>
        <taxon>Eukaryota</taxon>
        <taxon>Viridiplantae</taxon>
        <taxon>Streptophyta</taxon>
        <taxon>Embryophyta</taxon>
        <taxon>Tracheophyta</taxon>
        <taxon>Spermatophyta</taxon>
        <taxon>Magnoliopsida</taxon>
        <taxon>eudicotyledons</taxon>
        <taxon>Gunneridae</taxon>
        <taxon>Pentapetalae</taxon>
        <taxon>asterids</taxon>
        <taxon>campanulids</taxon>
        <taxon>Apiales</taxon>
        <taxon>Apiaceae</taxon>
        <taxon>Apioideae</taxon>
        <taxon>apioid superclade</taxon>
        <taxon>Tordylieae</taxon>
        <taxon>Tordyliinae</taxon>
        <taxon>Heracleum</taxon>
    </lineage>
</organism>
<evidence type="ECO:0000256" key="9">
    <source>
        <dbReference type="ARBA" id="ARBA00023004"/>
    </source>
</evidence>
<sequence length="343" mass="38898">MEVLYTHSLPLIFAFILFVLTIIKTVKGPLKLPPGRAMATAFYWKYTPACWFTAPPHSQRFGQQVWSLMSLKLGEVSAAVVSVSSAEISQEIMKTHDLNFADRPLLLSGKLLSYNSSDILLSPYARAVLGKKLKDTEVFASFLREMVELSSGFGVADVFPSFKFLHVISGVQRTLEKLHKDMDRILENIINEHRDRKSEVEHQDLIDVLLSIQKQGYVEPSLADNKIKAIILGIVSDVSETSSIKRFQNSSVDFKGRDFEFTPFGAGRRICPGMLFSLPVMMLPLTQMLYHFDWKLPFGLKNEELDMSEAYGVTCGRKYDLYVVPVAYTPRKFHKPKLQFDTV</sequence>
<evidence type="ECO:0000256" key="13">
    <source>
        <dbReference type="SAM" id="Phobius"/>
    </source>
</evidence>
<dbReference type="InterPro" id="IPR017972">
    <property type="entry name" value="Cyt_P450_CS"/>
</dbReference>
<evidence type="ECO:0000256" key="5">
    <source>
        <dbReference type="ARBA" id="ARBA00022692"/>
    </source>
</evidence>
<keyword evidence="6 12" id="KW-0479">Metal-binding</keyword>
<comment type="caution">
    <text evidence="14">The sequence shown here is derived from an EMBL/GenBank/DDBJ whole genome shotgun (WGS) entry which is preliminary data.</text>
</comment>
<dbReference type="Pfam" id="PF00067">
    <property type="entry name" value="p450"/>
    <property type="match status" value="2"/>
</dbReference>
<reference evidence="14" key="2">
    <citation type="submission" date="2023-05" db="EMBL/GenBank/DDBJ databases">
        <authorList>
            <person name="Schelkunov M.I."/>
        </authorList>
    </citation>
    <scope>NUCLEOTIDE SEQUENCE</scope>
    <source>
        <strain evidence="14">Hsosn_3</strain>
        <tissue evidence="14">Leaf</tissue>
    </source>
</reference>
<evidence type="ECO:0000256" key="2">
    <source>
        <dbReference type="ARBA" id="ARBA00004167"/>
    </source>
</evidence>
<keyword evidence="9 12" id="KW-0408">Iron</keyword>
<reference evidence="14" key="1">
    <citation type="submission" date="2023-02" db="EMBL/GenBank/DDBJ databases">
        <title>Genome of toxic invasive species Heracleum sosnowskyi carries increased number of genes despite the absence of recent whole-genome duplications.</title>
        <authorList>
            <person name="Schelkunov M."/>
            <person name="Shtratnikova V."/>
            <person name="Makarenko M."/>
            <person name="Klepikova A."/>
            <person name="Omelchenko D."/>
            <person name="Novikova G."/>
            <person name="Obukhova E."/>
            <person name="Bogdanov V."/>
            <person name="Penin A."/>
            <person name="Logacheva M."/>
        </authorList>
    </citation>
    <scope>NUCLEOTIDE SEQUENCE</scope>
    <source>
        <strain evidence="14">Hsosn_3</strain>
        <tissue evidence="14">Leaf</tissue>
    </source>
</reference>
<dbReference type="InterPro" id="IPR001128">
    <property type="entry name" value="Cyt_P450"/>
</dbReference>
<keyword evidence="5 13" id="KW-0812">Transmembrane</keyword>
<accession>A0AAD8JIN4</accession>
<dbReference type="GO" id="GO:0020037">
    <property type="term" value="F:heme binding"/>
    <property type="evidence" value="ECO:0007669"/>
    <property type="project" value="InterPro"/>
</dbReference>
<name>A0AAD8JIN4_9APIA</name>
<dbReference type="Gene3D" id="1.10.630.10">
    <property type="entry name" value="Cytochrome P450"/>
    <property type="match status" value="2"/>
</dbReference>
<keyword evidence="10 12" id="KW-0503">Monooxygenase</keyword>
<dbReference type="InterPro" id="IPR036396">
    <property type="entry name" value="Cyt_P450_sf"/>
</dbReference>
<feature type="transmembrane region" description="Helical" evidence="13">
    <location>
        <begin position="6"/>
        <end position="26"/>
    </location>
</feature>
<dbReference type="GO" id="GO:0004497">
    <property type="term" value="F:monooxygenase activity"/>
    <property type="evidence" value="ECO:0007669"/>
    <property type="project" value="UniProtKB-KW"/>
</dbReference>
<dbReference type="PANTHER" id="PTHR47953:SF19">
    <property type="entry name" value="OS06G0641600 PROTEIN"/>
    <property type="match status" value="1"/>
</dbReference>
<evidence type="ECO:0000256" key="12">
    <source>
        <dbReference type="RuleBase" id="RU000461"/>
    </source>
</evidence>
<protein>
    <recommendedName>
        <fullName evidence="16">Cytochrome P450</fullName>
    </recommendedName>
</protein>
<keyword evidence="4 12" id="KW-0349">Heme</keyword>
<dbReference type="EMBL" id="JAUIZM010000001">
    <property type="protein sequence ID" value="KAK1404979.1"/>
    <property type="molecule type" value="Genomic_DNA"/>
</dbReference>
<evidence type="ECO:0000256" key="7">
    <source>
        <dbReference type="ARBA" id="ARBA00022989"/>
    </source>
</evidence>
<keyword evidence="11 13" id="KW-0472">Membrane</keyword>
<evidence type="ECO:0000256" key="4">
    <source>
        <dbReference type="ARBA" id="ARBA00022617"/>
    </source>
</evidence>
<dbReference type="PROSITE" id="PS00086">
    <property type="entry name" value="CYTOCHROME_P450"/>
    <property type="match status" value="1"/>
</dbReference>
<evidence type="ECO:0000313" key="15">
    <source>
        <dbReference type="Proteomes" id="UP001237642"/>
    </source>
</evidence>
<comment type="subcellular location">
    <subcellularLocation>
        <location evidence="2">Membrane</location>
        <topology evidence="2">Single-pass membrane protein</topology>
    </subcellularLocation>
</comment>
<keyword evidence="8 12" id="KW-0560">Oxidoreductase</keyword>
<dbReference type="SUPFAM" id="SSF48264">
    <property type="entry name" value="Cytochrome P450"/>
    <property type="match status" value="1"/>
</dbReference>
<dbReference type="GO" id="GO:0005506">
    <property type="term" value="F:iron ion binding"/>
    <property type="evidence" value="ECO:0007669"/>
    <property type="project" value="InterPro"/>
</dbReference>
<dbReference type="GO" id="GO:0016705">
    <property type="term" value="F:oxidoreductase activity, acting on paired donors, with incorporation or reduction of molecular oxygen"/>
    <property type="evidence" value="ECO:0007669"/>
    <property type="project" value="InterPro"/>
</dbReference>
<evidence type="ECO:0000313" key="14">
    <source>
        <dbReference type="EMBL" id="KAK1404979.1"/>
    </source>
</evidence>
<comment type="similarity">
    <text evidence="3 12">Belongs to the cytochrome P450 family.</text>
</comment>
<evidence type="ECO:0000256" key="1">
    <source>
        <dbReference type="ARBA" id="ARBA00001971"/>
    </source>
</evidence>
<evidence type="ECO:0000256" key="11">
    <source>
        <dbReference type="ARBA" id="ARBA00023136"/>
    </source>
</evidence>
<evidence type="ECO:0000256" key="8">
    <source>
        <dbReference type="ARBA" id="ARBA00023002"/>
    </source>
</evidence>
<dbReference type="AlphaFoldDB" id="A0AAD8JIN4"/>
<dbReference type="InterPro" id="IPR052306">
    <property type="entry name" value="CYP450_71D"/>
</dbReference>
<evidence type="ECO:0000256" key="6">
    <source>
        <dbReference type="ARBA" id="ARBA00022723"/>
    </source>
</evidence>
<dbReference type="GO" id="GO:0016020">
    <property type="term" value="C:membrane"/>
    <property type="evidence" value="ECO:0007669"/>
    <property type="project" value="UniProtKB-SubCell"/>
</dbReference>
<gene>
    <name evidence="14" type="ORF">POM88_004584</name>
</gene>
<dbReference type="Proteomes" id="UP001237642">
    <property type="component" value="Unassembled WGS sequence"/>
</dbReference>
<evidence type="ECO:0000256" key="10">
    <source>
        <dbReference type="ARBA" id="ARBA00023033"/>
    </source>
</evidence>